<dbReference type="EMBL" id="PCYI01000001">
    <property type="protein sequence ID" value="PIR45314.1"/>
    <property type="molecule type" value="Genomic_DNA"/>
</dbReference>
<accession>A0A2H0RH21</accession>
<organism evidence="1 2">
    <name type="scientific">Candidatus Vogelbacteria bacterium CG10_big_fil_rev_8_21_14_0_10_51_16</name>
    <dbReference type="NCBI Taxonomy" id="1975045"/>
    <lineage>
        <taxon>Bacteria</taxon>
        <taxon>Candidatus Vogeliibacteriota</taxon>
    </lineage>
</organism>
<protein>
    <submittedName>
        <fullName evidence="1">Uncharacterized protein</fullName>
    </submittedName>
</protein>
<proteinExistence type="predicted"/>
<dbReference type="AlphaFoldDB" id="A0A2H0RH21"/>
<evidence type="ECO:0000313" key="1">
    <source>
        <dbReference type="EMBL" id="PIR45314.1"/>
    </source>
</evidence>
<gene>
    <name evidence="1" type="ORF">COV10_00300</name>
</gene>
<evidence type="ECO:0000313" key="2">
    <source>
        <dbReference type="Proteomes" id="UP000228767"/>
    </source>
</evidence>
<comment type="caution">
    <text evidence="1">The sequence shown here is derived from an EMBL/GenBank/DDBJ whole genome shotgun (WGS) entry which is preliminary data.</text>
</comment>
<name>A0A2H0RH21_9BACT</name>
<reference evidence="1 2" key="1">
    <citation type="submission" date="2017-09" db="EMBL/GenBank/DDBJ databases">
        <title>Depth-based differentiation of microbial function through sediment-hosted aquifers and enrichment of novel symbionts in the deep terrestrial subsurface.</title>
        <authorList>
            <person name="Probst A.J."/>
            <person name="Ladd B."/>
            <person name="Jarett J.K."/>
            <person name="Geller-Mcgrath D.E."/>
            <person name="Sieber C.M."/>
            <person name="Emerson J.B."/>
            <person name="Anantharaman K."/>
            <person name="Thomas B.C."/>
            <person name="Malmstrom R."/>
            <person name="Stieglmeier M."/>
            <person name="Klingl A."/>
            <person name="Woyke T."/>
            <person name="Ryan C.M."/>
            <person name="Banfield J.F."/>
        </authorList>
    </citation>
    <scope>NUCLEOTIDE SEQUENCE [LARGE SCALE GENOMIC DNA]</scope>
    <source>
        <strain evidence="1">CG10_big_fil_rev_8_21_14_0_10_51_16</strain>
    </source>
</reference>
<dbReference type="Proteomes" id="UP000228767">
    <property type="component" value="Unassembled WGS sequence"/>
</dbReference>
<sequence length="153" mass="17087">MFWQHPPIIKIYEALGAVADGRVHLDGDTAKVYSSSGNKYYDVQYDAESGAIMTNDNGSYWKGYLGYPAIAYLLAVGALDYRADLAALLKGVKWKDLNQKHKNDFEKTLAEIESGLESEESERLAAYVQELSAVIEKLKLKHLGQKKLPPEGY</sequence>